<evidence type="ECO:0000256" key="1">
    <source>
        <dbReference type="SAM" id="MobiDB-lite"/>
    </source>
</evidence>
<evidence type="ECO:0000313" key="4">
    <source>
        <dbReference type="Proteomes" id="UP000321353"/>
    </source>
</evidence>
<protein>
    <submittedName>
        <fullName evidence="3">Uncharacterized protein</fullName>
    </submittedName>
</protein>
<keyword evidence="2" id="KW-0472">Membrane</keyword>
<reference evidence="3 4" key="1">
    <citation type="submission" date="2019-02" db="EMBL/GenBank/DDBJ databases">
        <title>Planctomycetal bacteria perform biofilm scaping via a novel small molecule.</title>
        <authorList>
            <person name="Jeske O."/>
            <person name="Boedeker C."/>
            <person name="Wiegand S."/>
            <person name="Breitling P."/>
            <person name="Kallscheuer N."/>
            <person name="Jogler M."/>
            <person name="Rohde M."/>
            <person name="Petersen J."/>
            <person name="Medema M.H."/>
            <person name="Surup F."/>
            <person name="Jogler C."/>
        </authorList>
    </citation>
    <scope>NUCLEOTIDE SEQUENCE [LARGE SCALE GENOMIC DNA]</scope>
    <source>
        <strain evidence="3 4">Mal15</strain>
    </source>
</reference>
<keyword evidence="2" id="KW-1133">Transmembrane helix</keyword>
<dbReference type="KEGG" id="smam:Mal15_41490"/>
<evidence type="ECO:0000313" key="3">
    <source>
        <dbReference type="EMBL" id="QEG00080.1"/>
    </source>
</evidence>
<dbReference type="RefSeq" id="WP_147869376.1">
    <property type="nucleotide sequence ID" value="NZ_CP036264.1"/>
</dbReference>
<feature type="region of interest" description="Disordered" evidence="1">
    <location>
        <begin position="1"/>
        <end position="49"/>
    </location>
</feature>
<dbReference type="AlphaFoldDB" id="A0A5B9MHV5"/>
<proteinExistence type="predicted"/>
<dbReference type="Proteomes" id="UP000321353">
    <property type="component" value="Chromosome"/>
</dbReference>
<gene>
    <name evidence="3" type="ORF">Mal15_41490</name>
</gene>
<keyword evidence="2" id="KW-0812">Transmembrane</keyword>
<feature type="compositionally biased region" description="Basic residues" evidence="1">
    <location>
        <begin position="1"/>
        <end position="11"/>
    </location>
</feature>
<evidence type="ECO:0000256" key="2">
    <source>
        <dbReference type="SAM" id="Phobius"/>
    </source>
</evidence>
<dbReference type="EMBL" id="CP036264">
    <property type="protein sequence ID" value="QEG00080.1"/>
    <property type="molecule type" value="Genomic_DNA"/>
</dbReference>
<feature type="transmembrane region" description="Helical" evidence="2">
    <location>
        <begin position="57"/>
        <end position="80"/>
    </location>
</feature>
<keyword evidence="4" id="KW-1185">Reference proteome</keyword>
<accession>A0A5B9MHV5</accession>
<name>A0A5B9MHV5_9BACT</name>
<sequence>MARRKLSRKTPRGPSPQQPDGSIDPAGTEAAETPQQAETPLPAESTAVATPRPPSPFWVGLISAAIVVHLLALFVSYSALIEPSSTHSSLLDLASPYLRSTHFSADGRRFYLAHATPDEQPHRLQFASAGKDGDLVIDRQTEWTTVQPGGIAGLAASDRYGRWMALAATLAQSDRPSLAAALLMPLISADPSIDAVRVVRLPTQLTTVADDSAPPVYLARVVRSGDQVRLVSIGAKRLSTYARDPETGAETEADAAANAPVGEAAKP</sequence>
<feature type="region of interest" description="Disordered" evidence="1">
    <location>
        <begin position="243"/>
        <end position="267"/>
    </location>
</feature>
<organism evidence="3 4">
    <name type="scientific">Stieleria maiorica</name>
    <dbReference type="NCBI Taxonomy" id="2795974"/>
    <lineage>
        <taxon>Bacteria</taxon>
        <taxon>Pseudomonadati</taxon>
        <taxon>Planctomycetota</taxon>
        <taxon>Planctomycetia</taxon>
        <taxon>Pirellulales</taxon>
        <taxon>Pirellulaceae</taxon>
        <taxon>Stieleria</taxon>
    </lineage>
</organism>